<keyword evidence="3 9" id="KW-0349">Heme</keyword>
<accession>A0ABT2WBA0</accession>
<gene>
    <name evidence="11" type="primary">hemW</name>
    <name evidence="11" type="ORF">OEV82_00635</name>
</gene>
<dbReference type="Proteomes" id="UP001208656">
    <property type="component" value="Unassembled WGS sequence"/>
</dbReference>
<evidence type="ECO:0000313" key="11">
    <source>
        <dbReference type="EMBL" id="MCU9592957.1"/>
    </source>
</evidence>
<dbReference type="SUPFAM" id="SSF102114">
    <property type="entry name" value="Radical SAM enzymes"/>
    <property type="match status" value="1"/>
</dbReference>
<dbReference type="PANTHER" id="PTHR13932">
    <property type="entry name" value="COPROPORPHYRINIGEN III OXIDASE"/>
    <property type="match status" value="1"/>
</dbReference>
<dbReference type="CDD" id="cd01335">
    <property type="entry name" value="Radical_SAM"/>
    <property type="match status" value="1"/>
</dbReference>
<evidence type="ECO:0000256" key="5">
    <source>
        <dbReference type="ARBA" id="ARBA00022723"/>
    </source>
</evidence>
<dbReference type="SFLD" id="SFLDG01065">
    <property type="entry name" value="anaerobic_coproporphyrinogen-I"/>
    <property type="match status" value="1"/>
</dbReference>
<dbReference type="InterPro" id="IPR034505">
    <property type="entry name" value="Coproporphyrinogen-III_oxidase"/>
</dbReference>
<keyword evidence="6 9" id="KW-0408">Iron</keyword>
<keyword evidence="8 9" id="KW-0143">Chaperone</keyword>
<dbReference type="NCBIfam" id="TIGR00539">
    <property type="entry name" value="hemN_rel"/>
    <property type="match status" value="1"/>
</dbReference>
<reference evidence="11 12" key="1">
    <citation type="submission" date="2022-10" db="EMBL/GenBank/DDBJ databases">
        <title>Description of Fervidibacillus gen. nov. in the family Fervidibacillaceae fam. nov. with two species, Fervidibacillus albus sp. nov., and Fervidibacillus halotolerans sp. nov., isolated from tidal flat sediments.</title>
        <authorList>
            <person name="Kwon K.K."/>
            <person name="Yang S.-H."/>
        </authorList>
    </citation>
    <scope>NUCLEOTIDE SEQUENCE [LARGE SCALE GENOMIC DNA]</scope>
    <source>
        <strain evidence="11 12">DSM 23332</strain>
    </source>
</reference>
<dbReference type="Pfam" id="PF04055">
    <property type="entry name" value="Radical_SAM"/>
    <property type="match status" value="1"/>
</dbReference>
<keyword evidence="9" id="KW-0963">Cytoplasm</keyword>
<dbReference type="RefSeq" id="WP_263060677.1">
    <property type="nucleotide sequence ID" value="NZ_JAOUSE010000001.1"/>
</dbReference>
<evidence type="ECO:0000256" key="4">
    <source>
        <dbReference type="ARBA" id="ARBA00022691"/>
    </source>
</evidence>
<dbReference type="SMART" id="SM00729">
    <property type="entry name" value="Elp3"/>
    <property type="match status" value="1"/>
</dbReference>
<feature type="domain" description="Radical SAM core" evidence="10">
    <location>
        <begin position="1"/>
        <end position="233"/>
    </location>
</feature>
<protein>
    <recommendedName>
        <fullName evidence="2 9">Heme chaperone HemW</fullName>
    </recommendedName>
</protein>
<dbReference type="Pfam" id="PF06969">
    <property type="entry name" value="HemN_C"/>
    <property type="match status" value="1"/>
</dbReference>
<dbReference type="InterPro" id="IPR013785">
    <property type="entry name" value="Aldolase_TIM"/>
</dbReference>
<name>A0ABT2WBA0_9BACI</name>
<proteinExistence type="inferred from homology"/>
<dbReference type="InterPro" id="IPR004559">
    <property type="entry name" value="HemW-like"/>
</dbReference>
<dbReference type="SFLD" id="SFLDG01082">
    <property type="entry name" value="B12-binding_domain_containing"/>
    <property type="match status" value="1"/>
</dbReference>
<comment type="similarity">
    <text evidence="1">Belongs to the anaerobic coproporphyrinogen-III oxidase family. HemW subfamily.</text>
</comment>
<evidence type="ECO:0000256" key="8">
    <source>
        <dbReference type="ARBA" id="ARBA00023186"/>
    </source>
</evidence>
<evidence type="ECO:0000259" key="10">
    <source>
        <dbReference type="PROSITE" id="PS51918"/>
    </source>
</evidence>
<dbReference type="EMBL" id="JAOUSE010000001">
    <property type="protein sequence ID" value="MCU9592957.1"/>
    <property type="molecule type" value="Genomic_DNA"/>
</dbReference>
<keyword evidence="12" id="KW-1185">Reference proteome</keyword>
<evidence type="ECO:0000313" key="12">
    <source>
        <dbReference type="Proteomes" id="UP001208656"/>
    </source>
</evidence>
<dbReference type="SFLD" id="SFLDF00562">
    <property type="entry name" value="HemN-like__clustered_with_heat"/>
    <property type="match status" value="1"/>
</dbReference>
<comment type="subcellular location">
    <subcellularLocation>
        <location evidence="9">Cytoplasm</location>
    </subcellularLocation>
</comment>
<dbReference type="InterPro" id="IPR007197">
    <property type="entry name" value="rSAM"/>
</dbReference>
<evidence type="ECO:0000256" key="9">
    <source>
        <dbReference type="RuleBase" id="RU364116"/>
    </source>
</evidence>
<dbReference type="InterPro" id="IPR010723">
    <property type="entry name" value="HemN_C"/>
</dbReference>
<sequence length="377" mass="43894">MPESVYIHIPFCTHICYYCDFNKVFLKGQPVDDYLQAMRLEMEHTFQQFPPKQIKTIFIGGGTPTALNENQLTYLMKSIHAFVQFDSNIEFSIEANPGDLTVEKLKILKHYGVNRLSLGVQSFNDELLQAIGRSHQAKDVYVTIDEARRLGFNNISIDLMYGLPNQTIQDVRHSLDEFFQLNLEHCSAYSLIVEPKTIFYNLMRKGNLPLPSEDIEATMYELMMDEMEGHGYKQYEVSNYAKKGFESKHNLVYWNNDHYYGIGAGAHSYINAVRRSNIGPVNKYIQAVKENGHAIREEVTLSKKEQIEEEMFLGLRKTEGVSIKKFQEKFSIHPLEYYREEIEKLTNKQLIEVNHRFIRLSKQGRMLGNLVFQEFIK</sequence>
<keyword evidence="4 9" id="KW-0949">S-adenosyl-L-methionine</keyword>
<dbReference type="PANTHER" id="PTHR13932:SF5">
    <property type="entry name" value="RADICAL S-ADENOSYL METHIONINE DOMAIN-CONTAINING PROTEIN 1, MITOCHONDRIAL"/>
    <property type="match status" value="1"/>
</dbReference>
<evidence type="ECO:0000256" key="3">
    <source>
        <dbReference type="ARBA" id="ARBA00022617"/>
    </source>
</evidence>
<keyword evidence="5 9" id="KW-0479">Metal-binding</keyword>
<evidence type="ECO:0000256" key="2">
    <source>
        <dbReference type="ARBA" id="ARBA00017228"/>
    </source>
</evidence>
<dbReference type="Gene3D" id="3.20.20.70">
    <property type="entry name" value="Aldolase class I"/>
    <property type="match status" value="1"/>
</dbReference>
<keyword evidence="7 9" id="KW-0411">Iron-sulfur</keyword>
<dbReference type="SFLD" id="SFLDS00029">
    <property type="entry name" value="Radical_SAM"/>
    <property type="match status" value="1"/>
</dbReference>
<dbReference type="InterPro" id="IPR058240">
    <property type="entry name" value="rSAM_sf"/>
</dbReference>
<comment type="function">
    <text evidence="9">Probably acts as a heme chaperone, transferring heme to an unknown acceptor. Binds one molecule of heme per monomer, possibly covalently. Binds 1 [4Fe-4S] cluster. The cluster is coordinated with 3 cysteines and an exchangeable S-adenosyl-L-methionine.</text>
</comment>
<evidence type="ECO:0000256" key="7">
    <source>
        <dbReference type="ARBA" id="ARBA00023014"/>
    </source>
</evidence>
<dbReference type="SFLD" id="SFLDF00288">
    <property type="entry name" value="HemN-like__clustered_with_nucl"/>
    <property type="match status" value="1"/>
</dbReference>
<keyword evidence="9" id="KW-0004">4Fe-4S</keyword>
<organism evidence="11 12">
    <name type="scientific">Pallidibacillus thermolactis</name>
    <dbReference type="NCBI Taxonomy" id="251051"/>
    <lineage>
        <taxon>Bacteria</taxon>
        <taxon>Bacillati</taxon>
        <taxon>Bacillota</taxon>
        <taxon>Bacilli</taxon>
        <taxon>Bacillales</taxon>
        <taxon>Bacillaceae</taxon>
        <taxon>Pallidibacillus</taxon>
    </lineage>
</organism>
<dbReference type="PROSITE" id="PS51918">
    <property type="entry name" value="RADICAL_SAM"/>
    <property type="match status" value="1"/>
</dbReference>
<evidence type="ECO:0000256" key="6">
    <source>
        <dbReference type="ARBA" id="ARBA00023004"/>
    </source>
</evidence>
<comment type="caution">
    <text evidence="11">The sequence shown here is derived from an EMBL/GenBank/DDBJ whole genome shotgun (WGS) entry which is preliminary data.</text>
</comment>
<evidence type="ECO:0000256" key="1">
    <source>
        <dbReference type="ARBA" id="ARBA00006100"/>
    </source>
</evidence>
<dbReference type="InterPro" id="IPR006638">
    <property type="entry name" value="Elp3/MiaA/NifB-like_rSAM"/>
</dbReference>